<feature type="domain" description="Nuclear condensin complex subunit 3 C-terminal" evidence="10">
    <location>
        <begin position="555"/>
        <end position="883"/>
    </location>
</feature>
<dbReference type="Gene3D" id="1.25.10.10">
    <property type="entry name" value="Leucine-rich Repeat Variant"/>
    <property type="match status" value="2"/>
</dbReference>
<dbReference type="InterPro" id="IPR016024">
    <property type="entry name" value="ARM-type_fold"/>
</dbReference>
<dbReference type="GO" id="GO:0051301">
    <property type="term" value="P:cell division"/>
    <property type="evidence" value="ECO:0007669"/>
    <property type="project" value="UniProtKB-KW"/>
</dbReference>
<comment type="subcellular location">
    <subcellularLocation>
        <location evidence="1">Chromosome</location>
    </subcellularLocation>
</comment>
<keyword evidence="3" id="KW-0158">Chromosome</keyword>
<dbReference type="InterPro" id="IPR027165">
    <property type="entry name" value="CND3"/>
</dbReference>
<evidence type="ECO:0000259" key="10">
    <source>
        <dbReference type="Pfam" id="PF12719"/>
    </source>
</evidence>
<accession>A0AAE0Y4Y1</accession>
<evidence type="ECO:0000256" key="8">
    <source>
        <dbReference type="SAM" id="MobiDB-lite"/>
    </source>
</evidence>
<feature type="region of interest" description="Disordered" evidence="8">
    <location>
        <begin position="1023"/>
        <end position="1054"/>
    </location>
</feature>
<comment type="caution">
    <text evidence="11">The sequence shown here is derived from an EMBL/GenBank/DDBJ whole genome shotgun (WGS) entry which is preliminary data.</text>
</comment>
<dbReference type="Pfam" id="PF02151">
    <property type="entry name" value="UVR"/>
    <property type="match status" value="1"/>
</dbReference>
<dbReference type="InterPro" id="IPR001943">
    <property type="entry name" value="UVR_dom"/>
</dbReference>
<evidence type="ECO:0000256" key="7">
    <source>
        <dbReference type="ARBA" id="ARBA00023306"/>
    </source>
</evidence>
<keyword evidence="4" id="KW-0132">Cell division</keyword>
<protein>
    <recommendedName>
        <fullName evidence="13">Condensin complex subunit 3</fullName>
    </recommendedName>
</protein>
<comment type="similarity">
    <text evidence="2">Belongs to the CND3 (condensin subunit 3) family.</text>
</comment>
<evidence type="ECO:0000256" key="3">
    <source>
        <dbReference type="ARBA" id="ARBA00022454"/>
    </source>
</evidence>
<dbReference type="GO" id="GO:0000793">
    <property type="term" value="C:condensed chromosome"/>
    <property type="evidence" value="ECO:0007669"/>
    <property type="project" value="TreeGrafter"/>
</dbReference>
<evidence type="ECO:0000313" key="11">
    <source>
        <dbReference type="EMBL" id="KAK3731720.1"/>
    </source>
</evidence>
<dbReference type="Pfam" id="PF12719">
    <property type="entry name" value="Cnd3"/>
    <property type="match status" value="1"/>
</dbReference>
<evidence type="ECO:0000256" key="6">
    <source>
        <dbReference type="ARBA" id="ARBA00023067"/>
    </source>
</evidence>
<dbReference type="PANTHER" id="PTHR14418:SF5">
    <property type="entry name" value="CONDENSIN COMPLEX SUBUNIT 3"/>
    <property type="match status" value="1"/>
</dbReference>
<keyword evidence="7" id="KW-0131">Cell cycle</keyword>
<dbReference type="SUPFAM" id="SSF48371">
    <property type="entry name" value="ARM repeat"/>
    <property type="match status" value="1"/>
</dbReference>
<dbReference type="Proteomes" id="UP001283361">
    <property type="component" value="Unassembled WGS sequence"/>
</dbReference>
<evidence type="ECO:0008006" key="13">
    <source>
        <dbReference type="Google" id="ProtNLM"/>
    </source>
</evidence>
<gene>
    <name evidence="11" type="ORF">RRG08_035390</name>
</gene>
<dbReference type="GO" id="GO:0007076">
    <property type="term" value="P:mitotic chromosome condensation"/>
    <property type="evidence" value="ECO:0007669"/>
    <property type="project" value="InterPro"/>
</dbReference>
<evidence type="ECO:0000259" key="9">
    <source>
        <dbReference type="Pfam" id="PF02151"/>
    </source>
</evidence>
<keyword evidence="6" id="KW-0226">DNA condensation</keyword>
<feature type="compositionally biased region" description="Polar residues" evidence="8">
    <location>
        <begin position="968"/>
        <end position="980"/>
    </location>
</feature>
<sequence>MADTPLKELFIECQDSQNQHGLIKTFHKIYKKADKTEFIPEFLSLIRHPMSVYAREPCVEKTIDFLSKAVTYVAVKEGRKELKKDCGTEGNEEDDEMHPLLSSLFNFLLDVHSAKERAVRFRVCQLLTHLLRDLGEGAQIDDDLYDRIYRCMVQRLRDKCAQVRVHAVLALTRLQDPMDETCPIIKAYMILMTKDPNMEVRRIVLTCIAPSTVSLPAVLERTRDVKEAVRRSAYSVIAEKVPLRALTIQQRVDVIQNGLDDRSEIVKTTCASKLLQSWLCACQGNVLELLERLDVQSSVKVCQKALGQLFKTSGVLDLVQKFAILDDKQLIPEDKLSCESSFYWRNVVEYIQTQGHEYEEQLDCVRPNCIVFCSYVQKFSEQLKGCTDMEKLLDLEFIMEQLLQLLAMMDLADTASRKAIEKLLHNLLVSECVGPSLISPILPCLQKIHSSTDLLVNYLTETISEIREPITLVETKLSSEKLINLDKKIAGIRVKVNELRHELSICIEKQDFERAAKIKTSISELDAERSSLLEESQPAVEEVRTYKNDPLTVLKCLTIVCELLISVNVKKWSPQIQGLMQNQILPGMVNEEAELRNVAVKAIGLCCHIKKDMVMQHLPVLLQATQMDTPLVRATALKAIFDIILIFGLDSFDGDEDACEINNSASTQNEEENEKALDASNTSLVSHKSINEVDDSKKSLVDENDKKGWSETAGKVVTILSTTLNSEDPDLRCVAAEGLSKLILSGRVVSAKLLSHLLLMWFNPLLEDDETLGQILGTFFPLFAFSRSENQQLFEEAFLPTLKTLTRAPTSSPLSEINEVNVANFLIELTDAQHLVENVKDNAVVTENPCHDSLAVKLCNEILSHPDSFAVKLWIRALVQLNISPDNLSLHKDLYEMTERIGMAVTEKPCLKLLEKFREIVSTMQGTRKESEVAPADATVSASQVSKDDREPAETVTKSLKTPIVSRTAKTPGTKGQSVRKSSRAAVNASALDGSVFATPGPRALRNKDAVEETRLEFENLLVESKGSKTPHVPGTPKTPKRPLHSIQDPTFTG</sequence>
<dbReference type="InterPro" id="IPR025977">
    <property type="entry name" value="Cnd3_C"/>
</dbReference>
<feature type="domain" description="UVR" evidence="9">
    <location>
        <begin position="495"/>
        <end position="527"/>
    </location>
</feature>
<dbReference type="InterPro" id="IPR011989">
    <property type="entry name" value="ARM-like"/>
</dbReference>
<evidence type="ECO:0000256" key="2">
    <source>
        <dbReference type="ARBA" id="ARBA00006533"/>
    </source>
</evidence>
<feature type="region of interest" description="Disordered" evidence="8">
    <location>
        <begin position="927"/>
        <end position="988"/>
    </location>
</feature>
<evidence type="ECO:0000256" key="5">
    <source>
        <dbReference type="ARBA" id="ARBA00022776"/>
    </source>
</evidence>
<keyword evidence="5" id="KW-0498">Mitosis</keyword>
<dbReference type="GO" id="GO:0000796">
    <property type="term" value="C:condensin complex"/>
    <property type="evidence" value="ECO:0007669"/>
    <property type="project" value="InterPro"/>
</dbReference>
<evidence type="ECO:0000256" key="4">
    <source>
        <dbReference type="ARBA" id="ARBA00022618"/>
    </source>
</evidence>
<reference evidence="11" key="1">
    <citation type="journal article" date="2023" name="G3 (Bethesda)">
        <title>A reference genome for the long-term kleptoplast-retaining sea slug Elysia crispata morphotype clarki.</title>
        <authorList>
            <person name="Eastman K.E."/>
            <person name="Pendleton A.L."/>
            <person name="Shaikh M.A."/>
            <person name="Suttiyut T."/>
            <person name="Ogas R."/>
            <person name="Tomko P."/>
            <person name="Gavelis G."/>
            <person name="Widhalm J.R."/>
            <person name="Wisecaver J.H."/>
        </authorList>
    </citation>
    <scope>NUCLEOTIDE SEQUENCE</scope>
    <source>
        <strain evidence="11">ECLA1</strain>
    </source>
</reference>
<organism evidence="11 12">
    <name type="scientific">Elysia crispata</name>
    <name type="common">lettuce slug</name>
    <dbReference type="NCBI Taxonomy" id="231223"/>
    <lineage>
        <taxon>Eukaryota</taxon>
        <taxon>Metazoa</taxon>
        <taxon>Spiralia</taxon>
        <taxon>Lophotrochozoa</taxon>
        <taxon>Mollusca</taxon>
        <taxon>Gastropoda</taxon>
        <taxon>Heterobranchia</taxon>
        <taxon>Euthyneura</taxon>
        <taxon>Panpulmonata</taxon>
        <taxon>Sacoglossa</taxon>
        <taxon>Placobranchoidea</taxon>
        <taxon>Plakobranchidae</taxon>
        <taxon>Elysia</taxon>
    </lineage>
</organism>
<dbReference type="EMBL" id="JAWDGP010006989">
    <property type="protein sequence ID" value="KAK3731720.1"/>
    <property type="molecule type" value="Genomic_DNA"/>
</dbReference>
<name>A0AAE0Y4Y1_9GAST</name>
<proteinExistence type="inferred from homology"/>
<evidence type="ECO:0000256" key="1">
    <source>
        <dbReference type="ARBA" id="ARBA00004286"/>
    </source>
</evidence>
<dbReference type="PANTHER" id="PTHR14418">
    <property type="entry name" value="CONDENSIN COMPLEX SUBUNIT 3-RELATED"/>
    <property type="match status" value="1"/>
</dbReference>
<keyword evidence="12" id="KW-1185">Reference proteome</keyword>
<evidence type="ECO:0000313" key="12">
    <source>
        <dbReference type="Proteomes" id="UP001283361"/>
    </source>
</evidence>
<dbReference type="AlphaFoldDB" id="A0AAE0Y4Y1"/>
<dbReference type="GO" id="GO:0005737">
    <property type="term" value="C:cytoplasm"/>
    <property type="evidence" value="ECO:0007669"/>
    <property type="project" value="TreeGrafter"/>
</dbReference>